<dbReference type="Gene3D" id="3.10.400.10">
    <property type="entry name" value="Sulfate adenylyltransferase"/>
    <property type="match status" value="1"/>
</dbReference>
<dbReference type="Pfam" id="PF14306">
    <property type="entry name" value="PUA_2"/>
    <property type="match status" value="1"/>
</dbReference>
<evidence type="ECO:0000256" key="11">
    <source>
        <dbReference type="PROSITE-ProRule" id="PRU00205"/>
    </source>
</evidence>
<feature type="transmembrane region" description="Helical" evidence="12">
    <location>
        <begin position="331"/>
        <end position="352"/>
    </location>
</feature>
<dbReference type="GO" id="GO:0010134">
    <property type="term" value="P:sulfate assimilation via adenylyl sulfate reduction"/>
    <property type="evidence" value="ECO:0007669"/>
    <property type="project" value="TreeGrafter"/>
</dbReference>
<protein>
    <recommendedName>
        <fullName evidence="3">sulfate adenylyltransferase</fullName>
        <ecNumber evidence="3">2.7.7.4</ecNumber>
    </recommendedName>
</protein>
<evidence type="ECO:0000256" key="7">
    <source>
        <dbReference type="ARBA" id="ARBA00022741"/>
    </source>
</evidence>
<dbReference type="GO" id="GO:0005524">
    <property type="term" value="F:ATP binding"/>
    <property type="evidence" value="ECO:0007669"/>
    <property type="project" value="UniProtKB-KW"/>
</dbReference>
<feature type="domain" description="TLC" evidence="13">
    <location>
        <begin position="163"/>
        <end position="360"/>
    </location>
</feature>
<keyword evidence="4 14" id="KW-0808">Transferase</keyword>
<evidence type="ECO:0000256" key="5">
    <source>
        <dbReference type="ARBA" id="ARBA00022692"/>
    </source>
</evidence>
<dbReference type="STRING" id="988480.A0A075AZ13"/>
<dbReference type="SMART" id="SM00724">
    <property type="entry name" value="TLC"/>
    <property type="match status" value="1"/>
</dbReference>
<dbReference type="Gene3D" id="3.40.50.620">
    <property type="entry name" value="HUPs"/>
    <property type="match status" value="1"/>
</dbReference>
<evidence type="ECO:0000256" key="1">
    <source>
        <dbReference type="ARBA" id="ARBA00004141"/>
    </source>
</evidence>
<dbReference type="SUPFAM" id="SSF52374">
    <property type="entry name" value="Nucleotidylyl transferase"/>
    <property type="match status" value="1"/>
</dbReference>
<comment type="pathway">
    <text evidence="2">Sulfur metabolism.</text>
</comment>
<feature type="transmembrane region" description="Helical" evidence="12">
    <location>
        <begin position="121"/>
        <end position="142"/>
    </location>
</feature>
<dbReference type="GO" id="GO:0016020">
    <property type="term" value="C:membrane"/>
    <property type="evidence" value="ECO:0007669"/>
    <property type="project" value="UniProtKB-SubCell"/>
</dbReference>
<gene>
    <name evidence="14" type="ORF">O9G_003394</name>
</gene>
<dbReference type="CDD" id="cd00517">
    <property type="entry name" value="ATPS"/>
    <property type="match status" value="1"/>
</dbReference>
<comment type="subcellular location">
    <subcellularLocation>
        <location evidence="1">Membrane</location>
        <topology evidence="1">Multi-pass membrane protein</topology>
    </subcellularLocation>
</comment>
<evidence type="ECO:0000256" key="3">
    <source>
        <dbReference type="ARBA" id="ARBA00012391"/>
    </source>
</evidence>
<dbReference type="GO" id="GO:0005737">
    <property type="term" value="C:cytoplasm"/>
    <property type="evidence" value="ECO:0007669"/>
    <property type="project" value="TreeGrafter"/>
</dbReference>
<dbReference type="AlphaFoldDB" id="A0A075AZ13"/>
<feature type="transmembrane region" description="Helical" evidence="12">
    <location>
        <begin position="290"/>
        <end position="319"/>
    </location>
</feature>
<dbReference type="SUPFAM" id="SSF88697">
    <property type="entry name" value="PUA domain-like"/>
    <property type="match status" value="1"/>
</dbReference>
<feature type="transmembrane region" description="Helical" evidence="12">
    <location>
        <begin position="82"/>
        <end position="100"/>
    </location>
</feature>
<organism evidence="14 15">
    <name type="scientific">Rozella allomycis (strain CSF55)</name>
    <dbReference type="NCBI Taxonomy" id="988480"/>
    <lineage>
        <taxon>Eukaryota</taxon>
        <taxon>Fungi</taxon>
        <taxon>Fungi incertae sedis</taxon>
        <taxon>Cryptomycota</taxon>
        <taxon>Cryptomycota incertae sedis</taxon>
        <taxon>Rozella</taxon>
    </lineage>
</organism>
<keyword evidence="10 11" id="KW-0472">Membrane</keyword>
<evidence type="ECO:0000256" key="6">
    <source>
        <dbReference type="ARBA" id="ARBA00022695"/>
    </source>
</evidence>
<dbReference type="EC" id="2.7.7.4" evidence="3"/>
<dbReference type="Pfam" id="PF03798">
    <property type="entry name" value="TRAM_LAG1_CLN8"/>
    <property type="match status" value="1"/>
</dbReference>
<evidence type="ECO:0000256" key="4">
    <source>
        <dbReference type="ARBA" id="ARBA00022679"/>
    </source>
</evidence>
<evidence type="ECO:0000256" key="12">
    <source>
        <dbReference type="SAM" id="Phobius"/>
    </source>
</evidence>
<dbReference type="NCBIfam" id="TIGR00339">
    <property type="entry name" value="sopT"/>
    <property type="match status" value="1"/>
</dbReference>
<dbReference type="GO" id="GO:0004781">
    <property type="term" value="F:sulfate adenylyltransferase (ATP) activity"/>
    <property type="evidence" value="ECO:0007669"/>
    <property type="project" value="UniProtKB-EC"/>
</dbReference>
<proteinExistence type="predicted"/>
<keyword evidence="9 12" id="KW-1133">Transmembrane helix</keyword>
<dbReference type="GO" id="GO:0019379">
    <property type="term" value="P:sulfate assimilation, phosphoadenylyl sulfate reduction by phosphoadenylyl-sulfate reductase (thioredoxin)"/>
    <property type="evidence" value="ECO:0007669"/>
    <property type="project" value="TreeGrafter"/>
</dbReference>
<dbReference type="InterPro" id="IPR015947">
    <property type="entry name" value="PUA-like_sf"/>
</dbReference>
<accession>A0A075AZ13</accession>
<evidence type="ECO:0000256" key="9">
    <source>
        <dbReference type="ARBA" id="ARBA00022989"/>
    </source>
</evidence>
<evidence type="ECO:0000256" key="10">
    <source>
        <dbReference type="ARBA" id="ARBA00023136"/>
    </source>
</evidence>
<name>A0A075AZ13_ROZAC</name>
<dbReference type="Proteomes" id="UP000030755">
    <property type="component" value="Unassembled WGS sequence"/>
</dbReference>
<dbReference type="InterPro" id="IPR006634">
    <property type="entry name" value="TLC-dom"/>
</dbReference>
<dbReference type="InterPro" id="IPR024951">
    <property type="entry name" value="Sulfurylase_cat_dom"/>
</dbReference>
<dbReference type="PANTHER" id="PTHR42700">
    <property type="entry name" value="SULFATE ADENYLYLTRANSFERASE"/>
    <property type="match status" value="1"/>
</dbReference>
<evidence type="ECO:0000259" key="13">
    <source>
        <dbReference type="PROSITE" id="PS50922"/>
    </source>
</evidence>
<feature type="transmembrane region" description="Helical" evidence="12">
    <location>
        <begin position="53"/>
        <end position="70"/>
    </location>
</feature>
<dbReference type="PANTHER" id="PTHR42700:SF1">
    <property type="entry name" value="SULFATE ADENYLYLTRANSFERASE"/>
    <property type="match status" value="1"/>
</dbReference>
<dbReference type="InterPro" id="IPR014729">
    <property type="entry name" value="Rossmann-like_a/b/a_fold"/>
</dbReference>
<dbReference type="Pfam" id="PF01747">
    <property type="entry name" value="ATP-sulfurylase"/>
    <property type="match status" value="1"/>
</dbReference>
<dbReference type="OrthoDB" id="468at2759"/>
<keyword evidence="8" id="KW-0067">ATP-binding</keyword>
<dbReference type="HOGENOM" id="CLU_372613_0_0_1"/>
<sequence length="746" mass="85200">MSIGLLSAHYTVIIASYLFFWFVEYFSGVVSPVFSKKFSTLPLIVKINWRTKVVSTVHAIFACICGYKVLNLKSLDASNIFGYDPFAGNVYGVVCGYFLYDDKDQIRFDAESMLFKLFKMSIGLLSAHYTVIIASYLFFWFVEYFSGVVSPVFSKKFSTLPLIVKINWRTKVVSTVHAIFACICGYKVLNLKSLDASNIFGYDPFAGNVYGVVCGYFLYDVICCIKYFKLFGIGFLIHGVACLIVYLGSFRPFLMYHGGYFLLYESTTPFLNIHWFLHKLGKSGSKEQKINGVILAVTFLVVRIIFGLYWSIIVIRSIAMNFENIPIEFQFIYLTSNVVLNMLNIYWFTLIMNSIFKTFDMKSLPFFEMEEPSLKSLELHHDRLLYDLEMILNGGFSPLNGFMNLSDYLSYQILSILIRVLEHMKLTDGTTWTIPIVLDVQENHGFTIKERVILTKTVNGKRQDLAMLEIEDIFYPDKSNEALKVFGTNDLYHPGVHYLHKTMGPVYIGGCIVSAIQFPIKILNHSFENLIMTPIQLSEKFEEKKWLDNPIIGFQTRNPMHKAHFELTLHAMTKYGGKLVLQPVVGMTKPGDIDTYTRIKVYQKIISKYQPNEAILSLLPLAMRMAGPREAVWHAIIRKNYGCTHFIVGRDHAGVSDASGNSYYQPYEAQKLALSLADRIGLVIVPVQKIGYSPKLLKYVFVDESSSEDLMTISGTDFRRMLKSNEEIPSWFSFPEVVEVLRGDAK</sequence>
<feature type="transmembrane region" description="Helical" evidence="12">
    <location>
        <begin position="199"/>
        <end position="218"/>
    </location>
</feature>
<reference evidence="14 15" key="1">
    <citation type="journal article" date="2013" name="Curr. Biol.">
        <title>Shared signatures of parasitism and phylogenomics unite Cryptomycota and microsporidia.</title>
        <authorList>
            <person name="James T.Y."/>
            <person name="Pelin A."/>
            <person name="Bonen L."/>
            <person name="Ahrendt S."/>
            <person name="Sain D."/>
            <person name="Corradi N."/>
            <person name="Stajich J.E."/>
        </authorList>
    </citation>
    <scope>NUCLEOTIDE SEQUENCE [LARGE SCALE GENOMIC DNA]</scope>
    <source>
        <strain evidence="14 15">CSF55</strain>
    </source>
</reference>
<feature type="transmembrane region" description="Helical" evidence="12">
    <location>
        <begin position="12"/>
        <end position="33"/>
    </location>
</feature>
<dbReference type="PROSITE" id="PS50922">
    <property type="entry name" value="TLC"/>
    <property type="match status" value="1"/>
</dbReference>
<evidence type="ECO:0000256" key="8">
    <source>
        <dbReference type="ARBA" id="ARBA00022840"/>
    </source>
</evidence>
<evidence type="ECO:0000313" key="14">
    <source>
        <dbReference type="EMBL" id="EPZ35502.1"/>
    </source>
</evidence>
<dbReference type="EMBL" id="KE560824">
    <property type="protein sequence ID" value="EPZ35502.1"/>
    <property type="molecule type" value="Genomic_DNA"/>
</dbReference>
<keyword evidence="7" id="KW-0547">Nucleotide-binding</keyword>
<dbReference type="InterPro" id="IPR050512">
    <property type="entry name" value="Sulf_AdTrans/APS_kinase"/>
</dbReference>
<keyword evidence="5 11" id="KW-0812">Transmembrane</keyword>
<evidence type="ECO:0000256" key="2">
    <source>
        <dbReference type="ARBA" id="ARBA00004678"/>
    </source>
</evidence>
<keyword evidence="6 14" id="KW-0548">Nucleotidyltransferase</keyword>
<feature type="transmembrane region" description="Helical" evidence="12">
    <location>
        <begin position="230"/>
        <end position="248"/>
    </location>
</feature>
<evidence type="ECO:0000313" key="15">
    <source>
        <dbReference type="Proteomes" id="UP000030755"/>
    </source>
</evidence>
<dbReference type="InterPro" id="IPR002650">
    <property type="entry name" value="Sulphate_adenylyltransferase"/>
</dbReference>
<dbReference type="InterPro" id="IPR025980">
    <property type="entry name" value="ATP-Sase_PUA-like_dom"/>
</dbReference>
<keyword evidence="15" id="KW-1185">Reference proteome</keyword>